<dbReference type="InterPro" id="IPR001650">
    <property type="entry name" value="Helicase_C-like"/>
</dbReference>
<protein>
    <recommendedName>
        <fullName evidence="12">Replication restart protein PriA</fullName>
    </recommendedName>
    <alternativeName>
        <fullName evidence="12">ATP-dependent DNA helicase PriA</fullName>
        <ecNumber evidence="12">5.6.2.4</ecNumber>
    </alternativeName>
    <alternativeName>
        <fullName evidence="12">DNA 3'-5' helicase PriA</fullName>
    </alternativeName>
</protein>
<keyword evidence="3 12" id="KW-0479">Metal-binding</keyword>
<dbReference type="HAMAP" id="MF_00983">
    <property type="entry name" value="PriA"/>
    <property type="match status" value="1"/>
</dbReference>
<dbReference type="InterPro" id="IPR040498">
    <property type="entry name" value="PriA_CRR"/>
</dbReference>
<comment type="function">
    <text evidence="12">Initiates the restart of stalled replication forks, which reloads the replicative helicase on sites other than the origin of replication. Recognizes and binds to abandoned replication forks and remodels them to uncover a helicase loading site. Promotes assembly of the primosome at these replication forks.</text>
</comment>
<dbReference type="InterPro" id="IPR041222">
    <property type="entry name" value="PriA_3primeBD"/>
</dbReference>
<dbReference type="GO" id="GO:0008270">
    <property type="term" value="F:zinc ion binding"/>
    <property type="evidence" value="ECO:0007669"/>
    <property type="project" value="UniProtKB-UniRule"/>
</dbReference>
<feature type="domain" description="Helicase ATP-binding" evidence="14">
    <location>
        <begin position="213"/>
        <end position="364"/>
    </location>
</feature>
<dbReference type="Gene3D" id="3.40.50.300">
    <property type="entry name" value="P-loop containing nucleotide triphosphate hydrolases"/>
    <property type="match status" value="2"/>
</dbReference>
<dbReference type="EMBL" id="LIDN01000135">
    <property type="protein sequence ID" value="KRP33474.1"/>
    <property type="molecule type" value="Genomic_DNA"/>
</dbReference>
<comment type="similarity">
    <text evidence="12">Belongs to the helicase family. PriA subfamily.</text>
</comment>
<feature type="binding site" evidence="12">
    <location>
        <position position="486"/>
    </location>
    <ligand>
        <name>Zn(2+)</name>
        <dbReference type="ChEBI" id="CHEBI:29105"/>
        <label>1</label>
    </ligand>
</feature>
<dbReference type="PANTHER" id="PTHR30580:SF0">
    <property type="entry name" value="PRIMOSOMAL PROTEIN N"/>
    <property type="match status" value="1"/>
</dbReference>
<evidence type="ECO:0000259" key="14">
    <source>
        <dbReference type="PROSITE" id="PS51192"/>
    </source>
</evidence>
<evidence type="ECO:0000256" key="8">
    <source>
        <dbReference type="ARBA" id="ARBA00022840"/>
    </source>
</evidence>
<evidence type="ECO:0000256" key="12">
    <source>
        <dbReference type="HAMAP-Rule" id="MF_00983"/>
    </source>
</evidence>
<name>A0A0R2XC09_9BACT</name>
<dbReference type="FunFam" id="3.40.50.300:FF:000489">
    <property type="entry name" value="Primosome assembly protein PriA"/>
    <property type="match status" value="1"/>
</dbReference>
<dbReference type="AlphaFoldDB" id="A0A0R2XC09"/>
<sequence>MRVAPELGLDRLFDYAIPSRLRGQIELGQRLRVPWGKRMIMAYAVEFPDQPEVEQVKEVEEVAGKKPLIPSSLCRLARWMSDYYACDLGAALRTILPGPVRSHEGEGKMAWWISPVIGQEEVADRTLRGAKAQKKAWLHLASCGGGWLTGLVKETGLGTSVWRALVDRGLAERSERRWVRTEEAPESGWDGAERRPDLAPEQTVAMGGWEEERKKEGGGRPILLEGVTGSGKTEIYLRAMEKTLEEGKNVVILVPEISLTPQTVARFRGRLVGQKIRLAVLHSGQTVAERRESWHEIREGRVRVVIGARSALFAPLENLGLIVVDEEHDGGYKQAESPRYQARDLAVVRGKMEGASVVLGSATPCLESGWNADRERYRRIRLTQRVDGAKLPKVHIVDLRKEDKPKGGGPTLLSAELKMALQGRVGKGEQSLVLLNRRGYAPSVQCPHCGKVEECDRCAVPMTYHRSEGKLRCHFCDADRSSPSRCRECGSPVLHYTGAGTERLQEAVEEAIPKVRLTRMDSDSMKARGAHGRALTEFRERRTDILLGTQMIAKGLHFPNVTCVGVVGVDGALNLPDFRASERVFQLLVQVAGRAGRGEVAGEVFVQTYTPFHPAIQFARHHDVDGFREQELEYRKAHLYPPFRRAILLSFSGPSEAQALASANHVVQRLRALWMGKVDVPDPSPAPIARVEGRFRFHVFLLVDQVARVMGDLKREVLAPKWPSHLQVSVDVDPQDLL</sequence>
<keyword evidence="5 12" id="KW-0378">Hydrolase</keyword>
<accession>A0A0R2XC09</accession>
<dbReference type="CDD" id="cd18804">
    <property type="entry name" value="SF2_C_priA"/>
    <property type="match status" value="1"/>
</dbReference>
<dbReference type="Pfam" id="PF00270">
    <property type="entry name" value="DEAD"/>
    <property type="match status" value="1"/>
</dbReference>
<keyword evidence="2 12" id="KW-0235">DNA replication</keyword>
<dbReference type="CDD" id="cd17929">
    <property type="entry name" value="DEXHc_priA"/>
    <property type="match status" value="1"/>
</dbReference>
<dbReference type="GO" id="GO:0006302">
    <property type="term" value="P:double-strand break repair"/>
    <property type="evidence" value="ECO:0007669"/>
    <property type="project" value="InterPro"/>
</dbReference>
<dbReference type="SUPFAM" id="SSF52540">
    <property type="entry name" value="P-loop containing nucleoside triphosphate hydrolases"/>
    <property type="match status" value="2"/>
</dbReference>
<keyword evidence="10 12" id="KW-0413">Isomerase</keyword>
<feature type="binding site" evidence="12">
    <location>
        <position position="473"/>
    </location>
    <ligand>
        <name>Zn(2+)</name>
        <dbReference type="ChEBI" id="CHEBI:29105"/>
        <label>2</label>
    </ligand>
</feature>
<dbReference type="InterPro" id="IPR042115">
    <property type="entry name" value="PriA_3primeBD_sf"/>
</dbReference>
<keyword evidence="9 12" id="KW-0238">DNA-binding</keyword>
<dbReference type="Pfam" id="PF00271">
    <property type="entry name" value="Helicase_C"/>
    <property type="match status" value="1"/>
</dbReference>
<feature type="binding site" evidence="12">
    <location>
        <position position="458"/>
    </location>
    <ligand>
        <name>Zn(2+)</name>
        <dbReference type="ChEBI" id="CHEBI:29105"/>
        <label>2</label>
    </ligand>
</feature>
<evidence type="ECO:0000256" key="1">
    <source>
        <dbReference type="ARBA" id="ARBA00022515"/>
    </source>
</evidence>
<evidence type="ECO:0000256" key="5">
    <source>
        <dbReference type="ARBA" id="ARBA00022801"/>
    </source>
</evidence>
<dbReference type="PROSITE" id="PS51192">
    <property type="entry name" value="HELICASE_ATP_BIND_1"/>
    <property type="match status" value="1"/>
</dbReference>
<feature type="binding site" evidence="12">
    <location>
        <position position="449"/>
    </location>
    <ligand>
        <name>Zn(2+)</name>
        <dbReference type="ChEBI" id="CHEBI:29105"/>
        <label>1</label>
    </ligand>
</feature>
<keyword evidence="6 12" id="KW-0347">Helicase</keyword>
<evidence type="ECO:0000256" key="2">
    <source>
        <dbReference type="ARBA" id="ARBA00022705"/>
    </source>
</evidence>
<comment type="catalytic activity">
    <reaction evidence="12">
        <text>Couples ATP hydrolysis with the unwinding of duplex DNA by translocating in the 3'-5' direction.</text>
        <dbReference type="EC" id="5.6.2.4"/>
    </reaction>
</comment>
<dbReference type="InterPro" id="IPR011545">
    <property type="entry name" value="DEAD/DEAH_box_helicase_dom"/>
</dbReference>
<dbReference type="Pfam" id="PF18074">
    <property type="entry name" value="PriA_C"/>
    <property type="match status" value="1"/>
</dbReference>
<dbReference type="InterPro" id="IPR041236">
    <property type="entry name" value="PriA_C"/>
</dbReference>
<dbReference type="InterPro" id="IPR027417">
    <property type="entry name" value="P-loop_NTPase"/>
</dbReference>
<comment type="subunit">
    <text evidence="12">Component of the replication restart primosome.</text>
</comment>
<keyword evidence="8 12" id="KW-0067">ATP-binding</keyword>
<evidence type="ECO:0000256" key="6">
    <source>
        <dbReference type="ARBA" id="ARBA00022806"/>
    </source>
</evidence>
<dbReference type="GO" id="GO:0006269">
    <property type="term" value="P:DNA replication, synthesis of primer"/>
    <property type="evidence" value="ECO:0007669"/>
    <property type="project" value="UniProtKB-KW"/>
</dbReference>
<comment type="catalytic activity">
    <reaction evidence="11 12">
        <text>ATP + H2O = ADP + phosphate + H(+)</text>
        <dbReference type="Rhea" id="RHEA:13065"/>
        <dbReference type="ChEBI" id="CHEBI:15377"/>
        <dbReference type="ChEBI" id="CHEBI:15378"/>
        <dbReference type="ChEBI" id="CHEBI:30616"/>
        <dbReference type="ChEBI" id="CHEBI:43474"/>
        <dbReference type="ChEBI" id="CHEBI:456216"/>
        <dbReference type="EC" id="5.6.2.4"/>
    </reaction>
</comment>
<dbReference type="Pfam" id="PF18319">
    <property type="entry name" value="Zn_ribbon_PriA"/>
    <property type="match status" value="1"/>
</dbReference>
<organism evidence="15 16">
    <name type="scientific">Verrucomicrobia subdivision 6 bacterium BACL9 MAG-120924-bin69</name>
    <dbReference type="NCBI Taxonomy" id="1655635"/>
    <lineage>
        <taxon>Bacteria</taxon>
        <taxon>Pseudomonadati</taxon>
        <taxon>Verrucomicrobiota</taxon>
        <taxon>Verrucomicrobiia</taxon>
        <taxon>Verrucomicrobiales</taxon>
        <taxon>Verrucomicrobia subdivision 6</taxon>
    </lineage>
</organism>
<dbReference type="InterPro" id="IPR014001">
    <property type="entry name" value="Helicase_ATP-bd"/>
</dbReference>
<comment type="cofactor">
    <cofactor evidence="12">
        <name>Zn(2+)</name>
        <dbReference type="ChEBI" id="CHEBI:29105"/>
    </cofactor>
    <text evidence="12">Binds 2 zinc ions per subunit.</text>
</comment>
<evidence type="ECO:0000256" key="3">
    <source>
        <dbReference type="ARBA" id="ARBA00022723"/>
    </source>
</evidence>
<dbReference type="SMART" id="SM00487">
    <property type="entry name" value="DEXDc"/>
    <property type="match status" value="1"/>
</dbReference>
<feature type="binding site" evidence="12">
    <location>
        <position position="489"/>
    </location>
    <ligand>
        <name>Zn(2+)</name>
        <dbReference type="ChEBI" id="CHEBI:29105"/>
        <label>1</label>
    </ligand>
</feature>
<keyword evidence="7 12" id="KW-0862">Zinc</keyword>
<dbReference type="GO" id="GO:0005524">
    <property type="term" value="F:ATP binding"/>
    <property type="evidence" value="ECO:0007669"/>
    <property type="project" value="UniProtKB-UniRule"/>
</dbReference>
<dbReference type="Pfam" id="PF17764">
    <property type="entry name" value="PriA_3primeBD"/>
    <property type="match status" value="1"/>
</dbReference>
<comment type="caution">
    <text evidence="15">The sequence shown here is derived from an EMBL/GenBank/DDBJ whole genome shotgun (WGS) entry which is preliminary data.</text>
</comment>
<feature type="binding site" evidence="12">
    <location>
        <position position="446"/>
    </location>
    <ligand>
        <name>Zn(2+)</name>
        <dbReference type="ChEBI" id="CHEBI:29105"/>
        <label>1</label>
    </ligand>
</feature>
<dbReference type="SMART" id="SM00490">
    <property type="entry name" value="HELICc"/>
    <property type="match status" value="1"/>
</dbReference>
<feature type="binding site" evidence="12">
    <location>
        <position position="476"/>
    </location>
    <ligand>
        <name>Zn(2+)</name>
        <dbReference type="ChEBI" id="CHEBI:29105"/>
        <label>2</label>
    </ligand>
</feature>
<dbReference type="Proteomes" id="UP000051220">
    <property type="component" value="Unassembled WGS sequence"/>
</dbReference>
<dbReference type="GO" id="GO:0043138">
    <property type="term" value="F:3'-5' DNA helicase activity"/>
    <property type="evidence" value="ECO:0007669"/>
    <property type="project" value="UniProtKB-EC"/>
</dbReference>
<evidence type="ECO:0000256" key="10">
    <source>
        <dbReference type="ARBA" id="ARBA00023235"/>
    </source>
</evidence>
<dbReference type="GO" id="GO:0003677">
    <property type="term" value="F:DNA binding"/>
    <property type="evidence" value="ECO:0007669"/>
    <property type="project" value="UniProtKB-UniRule"/>
</dbReference>
<evidence type="ECO:0000256" key="9">
    <source>
        <dbReference type="ARBA" id="ARBA00023125"/>
    </source>
</evidence>
<dbReference type="GO" id="GO:0006310">
    <property type="term" value="P:DNA recombination"/>
    <property type="evidence" value="ECO:0007669"/>
    <property type="project" value="InterPro"/>
</dbReference>
<proteinExistence type="inferred from homology"/>
<dbReference type="GO" id="GO:0006270">
    <property type="term" value="P:DNA replication initiation"/>
    <property type="evidence" value="ECO:0007669"/>
    <property type="project" value="TreeGrafter"/>
</dbReference>
<keyword evidence="1 12" id="KW-0639">Primosome</keyword>
<reference evidence="15 16" key="1">
    <citation type="submission" date="2015-10" db="EMBL/GenBank/DDBJ databases">
        <title>Metagenome-Assembled Genomes uncover a global brackish microbiome.</title>
        <authorList>
            <person name="Hugerth L.W."/>
            <person name="Larsson J."/>
            <person name="Alneberg J."/>
            <person name="Lindh M.V."/>
            <person name="Legrand C."/>
            <person name="Pinhassi J."/>
            <person name="Andersson A.F."/>
        </authorList>
    </citation>
    <scope>NUCLEOTIDE SEQUENCE [LARGE SCALE GENOMIC DNA]</scope>
    <source>
        <strain evidence="15">BACL9 MAG-120924-bin69</strain>
    </source>
</reference>
<feature type="binding site" evidence="12">
    <location>
        <position position="455"/>
    </location>
    <ligand>
        <name>Zn(2+)</name>
        <dbReference type="ChEBI" id="CHEBI:29105"/>
        <label>2</label>
    </ligand>
</feature>
<dbReference type="GO" id="GO:0016887">
    <property type="term" value="F:ATP hydrolysis activity"/>
    <property type="evidence" value="ECO:0007669"/>
    <property type="project" value="RHEA"/>
</dbReference>
<dbReference type="InterPro" id="IPR005259">
    <property type="entry name" value="PriA"/>
</dbReference>
<dbReference type="GO" id="GO:1990077">
    <property type="term" value="C:primosome complex"/>
    <property type="evidence" value="ECO:0007669"/>
    <property type="project" value="UniProtKB-UniRule"/>
</dbReference>
<dbReference type="PANTHER" id="PTHR30580">
    <property type="entry name" value="PRIMOSOMAL PROTEIN N"/>
    <property type="match status" value="1"/>
</dbReference>
<dbReference type="EC" id="5.6.2.4" evidence="12"/>
<evidence type="ECO:0000256" key="4">
    <source>
        <dbReference type="ARBA" id="ARBA00022741"/>
    </source>
</evidence>
<evidence type="ECO:0000256" key="7">
    <source>
        <dbReference type="ARBA" id="ARBA00022833"/>
    </source>
</evidence>
<feature type="region of interest" description="Disordered" evidence="13">
    <location>
        <begin position="179"/>
        <end position="220"/>
    </location>
</feature>
<evidence type="ECO:0000313" key="16">
    <source>
        <dbReference type="Proteomes" id="UP000051220"/>
    </source>
</evidence>
<evidence type="ECO:0000256" key="11">
    <source>
        <dbReference type="ARBA" id="ARBA00048988"/>
    </source>
</evidence>
<keyword evidence="4 12" id="KW-0547">Nucleotide-binding</keyword>
<evidence type="ECO:0000256" key="13">
    <source>
        <dbReference type="SAM" id="MobiDB-lite"/>
    </source>
</evidence>
<dbReference type="Gene3D" id="3.40.1440.60">
    <property type="entry name" value="PriA, 3(prime) DNA-binding domain"/>
    <property type="match status" value="1"/>
</dbReference>
<evidence type="ECO:0000313" key="15">
    <source>
        <dbReference type="EMBL" id="KRP33474.1"/>
    </source>
</evidence>
<dbReference type="NCBIfam" id="TIGR00595">
    <property type="entry name" value="priA"/>
    <property type="match status" value="1"/>
</dbReference>
<gene>
    <name evidence="12" type="primary">priA</name>
    <name evidence="15" type="ORF">ABS33_04595</name>
</gene>